<feature type="binding site" evidence="11">
    <location>
        <position position="232"/>
    </location>
    <ligand>
        <name>substrate</name>
    </ligand>
</feature>
<dbReference type="GO" id="GO:0046872">
    <property type="term" value="F:metal ion binding"/>
    <property type="evidence" value="ECO:0007669"/>
    <property type="project" value="UniProtKB-UniRule"/>
</dbReference>
<evidence type="ECO:0000256" key="2">
    <source>
        <dbReference type="ARBA" id="ARBA00010211"/>
    </source>
</evidence>
<evidence type="ECO:0000259" key="15">
    <source>
        <dbReference type="Pfam" id="PF09298"/>
    </source>
</evidence>
<comment type="cofactor">
    <cofactor evidence="13">
        <name>Mg(2+)</name>
        <dbReference type="ChEBI" id="CHEBI:18420"/>
    </cofactor>
    <cofactor evidence="13">
        <name>Ca(2+)</name>
        <dbReference type="ChEBI" id="CHEBI:29108"/>
    </cofactor>
</comment>
<feature type="domain" description="Fumarylacetoacetase N-terminal" evidence="15">
    <location>
        <begin position="14"/>
        <end position="112"/>
    </location>
</feature>
<keyword evidence="7 12" id="KW-0460">Magnesium</keyword>
<protein>
    <recommendedName>
        <fullName evidence="3 13">Fumarylacetoacetase</fullName>
        <ecNumber evidence="3 13">3.7.1.2</ecNumber>
    </recommendedName>
    <alternativeName>
        <fullName evidence="13">Fumarylacetoacetate hydrolase</fullName>
    </alternativeName>
</protein>
<comment type="catalytic activity">
    <reaction evidence="13">
        <text>4-fumarylacetoacetate + H2O = acetoacetate + fumarate + H(+)</text>
        <dbReference type="Rhea" id="RHEA:10244"/>
        <dbReference type="ChEBI" id="CHEBI:13705"/>
        <dbReference type="ChEBI" id="CHEBI:15377"/>
        <dbReference type="ChEBI" id="CHEBI:15378"/>
        <dbReference type="ChEBI" id="CHEBI:18034"/>
        <dbReference type="ChEBI" id="CHEBI:29806"/>
        <dbReference type="EC" id="3.7.1.2"/>
    </reaction>
</comment>
<dbReference type="Proteomes" id="UP000324241">
    <property type="component" value="Unassembled WGS sequence"/>
</dbReference>
<feature type="binding site" evidence="12">
    <location>
        <position position="225"/>
    </location>
    <ligand>
        <name>Mg(2+)</name>
        <dbReference type="ChEBI" id="CHEBI:18420"/>
    </ligand>
</feature>
<dbReference type="InterPro" id="IPR011234">
    <property type="entry name" value="Fumarylacetoacetase-like_C"/>
</dbReference>
<dbReference type="InterPro" id="IPR036663">
    <property type="entry name" value="Fumarylacetoacetase_C_sf"/>
</dbReference>
<evidence type="ECO:0000256" key="1">
    <source>
        <dbReference type="ARBA" id="ARBA00004782"/>
    </source>
</evidence>
<comment type="caution">
    <text evidence="16">The sequence shown here is derived from an EMBL/GenBank/DDBJ whole genome shotgun (WGS) entry which is preliminary data.</text>
</comment>
<dbReference type="EC" id="3.7.1.2" evidence="3 13"/>
<dbReference type="Gene3D" id="3.90.850.10">
    <property type="entry name" value="Fumarylacetoacetase-like, C-terminal domain"/>
    <property type="match status" value="1"/>
</dbReference>
<evidence type="ECO:0000256" key="8">
    <source>
        <dbReference type="ARBA" id="ARBA00022878"/>
    </source>
</evidence>
<dbReference type="GO" id="GO:0006559">
    <property type="term" value="P:L-phenylalanine catabolic process"/>
    <property type="evidence" value="ECO:0007669"/>
    <property type="project" value="UniProtKB-UniRule"/>
</dbReference>
<evidence type="ECO:0000256" key="13">
    <source>
        <dbReference type="RuleBase" id="RU366008"/>
    </source>
</evidence>
<accession>A0A5M9MX73</accession>
<comment type="pathway">
    <text evidence="1 13">Amino-acid degradation; L-phenylalanine degradation; acetoacetate and fumarate from L-phenylalanine: step 6/6.</text>
</comment>
<organism evidence="16 17">
    <name type="scientific">Aspergillus tanneri</name>
    <dbReference type="NCBI Taxonomy" id="1220188"/>
    <lineage>
        <taxon>Eukaryota</taxon>
        <taxon>Fungi</taxon>
        <taxon>Dikarya</taxon>
        <taxon>Ascomycota</taxon>
        <taxon>Pezizomycotina</taxon>
        <taxon>Eurotiomycetes</taxon>
        <taxon>Eurotiomycetidae</taxon>
        <taxon>Eurotiales</taxon>
        <taxon>Aspergillaceae</taxon>
        <taxon>Aspergillus</taxon>
        <taxon>Aspergillus subgen. Circumdati</taxon>
    </lineage>
</organism>
<dbReference type="Gene3D" id="2.30.30.230">
    <property type="entry name" value="Fumarylacetoacetase, N-terminal domain"/>
    <property type="match status" value="1"/>
</dbReference>
<keyword evidence="4 12" id="KW-0479">Metal-binding</keyword>
<dbReference type="UniPathway" id="UPA00139">
    <property type="reaction ID" value="UER00341"/>
</dbReference>
<feature type="binding site" evidence="12">
    <location>
        <position position="245"/>
    </location>
    <ligand>
        <name>Mg(2+)</name>
        <dbReference type="ChEBI" id="CHEBI:18420"/>
    </ligand>
</feature>
<dbReference type="OrthoDB" id="9971669at2759"/>
<dbReference type="GeneID" id="54323293"/>
<feature type="binding site" evidence="11">
    <location>
        <position position="344"/>
    </location>
    <ligand>
        <name>substrate</name>
    </ligand>
</feature>
<evidence type="ECO:0000313" key="17">
    <source>
        <dbReference type="Proteomes" id="UP000324241"/>
    </source>
</evidence>
<dbReference type="AlphaFoldDB" id="A0A5M9MX73"/>
<feature type="binding site" evidence="12">
    <location>
        <position position="191"/>
    </location>
    <ligand>
        <name>Ca(2+)</name>
        <dbReference type="ChEBI" id="CHEBI:29108"/>
    </ligand>
</feature>
<gene>
    <name evidence="16" type="ORF">ATNIH1004_000591</name>
</gene>
<dbReference type="InterPro" id="IPR015377">
    <property type="entry name" value="Fumarylacetoacetase_N"/>
</dbReference>
<dbReference type="SUPFAM" id="SSF56529">
    <property type="entry name" value="FAH"/>
    <property type="match status" value="1"/>
</dbReference>
<dbReference type="Pfam" id="PF09298">
    <property type="entry name" value="FAA_hydrolase_N"/>
    <property type="match status" value="1"/>
</dbReference>
<keyword evidence="5 13" id="KW-0378">Hydrolase</keyword>
<dbReference type="PANTHER" id="PTHR43069:SF2">
    <property type="entry name" value="FUMARYLACETOACETASE"/>
    <property type="match status" value="1"/>
</dbReference>
<dbReference type="VEuPathDB" id="FungiDB:EYZ11_008988"/>
<sequence>MTSLVKTTPFTLDNIPYGVISTGDNPSRRCATAFGEYAIDLSKLESDGFFKSISGFKDHVFTQTNLNTFAALPRPVQVEVRKRIIEYLSGDISEESHQKYFIPLYQVANHLPMATANYTDFYCSLEHAQNCSEVAGGQVSPNWYCIPTCYNGRTSSLRISGQPIRRPWGVVQESGPSSQPTWSPSQRLDFELEMGVFLSKAIPAGQVLDIRHAKEHIFGFVLLNDWSARDIQKFEMPPLGPFHSKGFGTTISPWIVTMEALEPVACPRVTQQNPSPLPHLTWKDSAESEIFKIELSAKILRNDKVYHVTSTNLNELYWTPYQQLTYLASAGEGLSTGDILGTGTLSSNRQSPEGEKAGLACLLERMMPKNKMSVLKNEGIEFLEDGDEVVFEGWCYHPKTSRWFGFGECRARVLQALSLEAL</sequence>
<evidence type="ECO:0000256" key="3">
    <source>
        <dbReference type="ARBA" id="ARBA00012094"/>
    </source>
</evidence>
<evidence type="ECO:0000256" key="4">
    <source>
        <dbReference type="ARBA" id="ARBA00022723"/>
    </source>
</evidence>
<feature type="binding site" evidence="12">
    <location>
        <position position="120"/>
    </location>
    <ligand>
        <name>Ca(2+)</name>
        <dbReference type="ChEBI" id="CHEBI:29108"/>
    </ligand>
</feature>
<proteinExistence type="inferred from homology"/>
<dbReference type="InterPro" id="IPR036462">
    <property type="entry name" value="Fumarylacetoacetase_N_sf"/>
</dbReference>
<name>A0A5M9MX73_9EURO</name>
<keyword evidence="8 13" id="KW-0828">Tyrosine catabolism</keyword>
<evidence type="ECO:0000256" key="9">
    <source>
        <dbReference type="ARBA" id="ARBA00023232"/>
    </source>
</evidence>
<dbReference type="InterPro" id="IPR005959">
    <property type="entry name" value="Fumarylacetoacetase"/>
</dbReference>
<reference evidence="16 17" key="1">
    <citation type="submission" date="2019-08" db="EMBL/GenBank/DDBJ databases">
        <title>The genome sequence of a newly discovered highly antifungal drug resistant Aspergillus species, Aspergillus tanneri NIH 1004.</title>
        <authorList>
            <person name="Mounaud S."/>
            <person name="Singh I."/>
            <person name="Joardar V."/>
            <person name="Pakala S."/>
            <person name="Pakala S."/>
            <person name="Venepally P."/>
            <person name="Chung J.K."/>
            <person name="Losada L."/>
            <person name="Nierman W.C."/>
        </authorList>
    </citation>
    <scope>NUCLEOTIDE SEQUENCE [LARGE SCALE GENOMIC DNA]</scope>
    <source>
        <strain evidence="16 17">NIH1004</strain>
    </source>
</reference>
<evidence type="ECO:0000256" key="7">
    <source>
        <dbReference type="ARBA" id="ARBA00022842"/>
    </source>
</evidence>
<feature type="domain" description="Fumarylacetoacetase-like C-terminal" evidence="14">
    <location>
        <begin position="118"/>
        <end position="413"/>
    </location>
</feature>
<feature type="binding site" evidence="12">
    <location>
        <position position="193"/>
    </location>
    <ligand>
        <name>Ca(2+)</name>
        <dbReference type="ChEBI" id="CHEBI:29108"/>
    </ligand>
</feature>
<evidence type="ECO:0000256" key="5">
    <source>
        <dbReference type="ARBA" id="ARBA00022801"/>
    </source>
</evidence>
<keyword evidence="9 13" id="KW-0585">Phenylalanine catabolism</keyword>
<dbReference type="Pfam" id="PF01557">
    <property type="entry name" value="FAA_hydrolase"/>
    <property type="match status" value="1"/>
</dbReference>
<keyword evidence="6 12" id="KW-0106">Calcium</keyword>
<dbReference type="GO" id="GO:0006572">
    <property type="term" value="P:L-tyrosine catabolic process"/>
    <property type="evidence" value="ECO:0007669"/>
    <property type="project" value="UniProtKB-UniRule"/>
</dbReference>
<evidence type="ECO:0000256" key="12">
    <source>
        <dbReference type="PIRSR" id="PIRSR605959-3"/>
    </source>
</evidence>
<dbReference type="GO" id="GO:0004334">
    <property type="term" value="F:fumarylacetoacetase activity"/>
    <property type="evidence" value="ECO:0007669"/>
    <property type="project" value="UniProtKB-UniRule"/>
</dbReference>
<dbReference type="GO" id="GO:1902000">
    <property type="term" value="P:homogentisate catabolic process"/>
    <property type="evidence" value="ECO:0007669"/>
    <property type="project" value="TreeGrafter"/>
</dbReference>
<evidence type="ECO:0000256" key="6">
    <source>
        <dbReference type="ARBA" id="ARBA00022837"/>
    </source>
</evidence>
<feature type="binding site" evidence="12">
    <location>
        <position position="225"/>
    </location>
    <ligand>
        <name>Ca(2+)</name>
        <dbReference type="ChEBI" id="CHEBI:29108"/>
    </ligand>
</feature>
<evidence type="ECO:0000313" key="16">
    <source>
        <dbReference type="EMBL" id="KAA8651695.1"/>
    </source>
</evidence>
<feature type="active site" description="Proton acceptor" evidence="10">
    <location>
        <position position="127"/>
    </location>
</feature>
<evidence type="ECO:0000256" key="11">
    <source>
        <dbReference type="PIRSR" id="PIRSR605959-2"/>
    </source>
</evidence>
<dbReference type="PANTHER" id="PTHR43069">
    <property type="entry name" value="FUMARYLACETOACETASE"/>
    <property type="match status" value="1"/>
</dbReference>
<feature type="binding site" evidence="12">
    <location>
        <position position="249"/>
    </location>
    <ligand>
        <name>Mg(2+)</name>
        <dbReference type="ChEBI" id="CHEBI:18420"/>
    </ligand>
</feature>
<comment type="similarity">
    <text evidence="2 13">Belongs to the FAH family.</text>
</comment>
<feature type="binding site" evidence="11">
    <location>
        <position position="122"/>
    </location>
    <ligand>
        <name>substrate</name>
    </ligand>
</feature>
<evidence type="ECO:0000259" key="14">
    <source>
        <dbReference type="Pfam" id="PF01557"/>
    </source>
</evidence>
<dbReference type="RefSeq" id="XP_033431056.1">
    <property type="nucleotide sequence ID" value="XM_033565299.1"/>
</dbReference>
<evidence type="ECO:0000256" key="10">
    <source>
        <dbReference type="PIRSR" id="PIRSR605959-1"/>
    </source>
</evidence>
<dbReference type="SUPFAM" id="SSF63433">
    <property type="entry name" value="Fumarylacetoacetate hydrolase, FAH, N-terminal domain"/>
    <property type="match status" value="1"/>
</dbReference>
<dbReference type="EMBL" id="QUQM01000002">
    <property type="protein sequence ID" value="KAA8651695.1"/>
    <property type="molecule type" value="Genomic_DNA"/>
</dbReference>